<dbReference type="EMBL" id="GEDC01018273">
    <property type="protein sequence ID" value="JAS19025.1"/>
    <property type="molecule type" value="Transcribed_RNA"/>
</dbReference>
<evidence type="ECO:0000313" key="1">
    <source>
        <dbReference type="EMBL" id="JAS19025.1"/>
    </source>
</evidence>
<name>A0A1B6D089_9HEMI</name>
<protein>
    <submittedName>
        <fullName evidence="1">Uncharacterized protein</fullName>
    </submittedName>
</protein>
<reference evidence="1" key="1">
    <citation type="submission" date="2015-12" db="EMBL/GenBank/DDBJ databases">
        <title>De novo transcriptome assembly of four potential Pierce s Disease insect vectors from Arizona vineyards.</title>
        <authorList>
            <person name="Tassone E.E."/>
        </authorList>
    </citation>
    <scope>NUCLEOTIDE SEQUENCE</scope>
</reference>
<proteinExistence type="predicted"/>
<organism evidence="1">
    <name type="scientific">Clastoptera arizonana</name>
    <name type="common">Arizona spittle bug</name>
    <dbReference type="NCBI Taxonomy" id="38151"/>
    <lineage>
        <taxon>Eukaryota</taxon>
        <taxon>Metazoa</taxon>
        <taxon>Ecdysozoa</taxon>
        <taxon>Arthropoda</taxon>
        <taxon>Hexapoda</taxon>
        <taxon>Insecta</taxon>
        <taxon>Pterygota</taxon>
        <taxon>Neoptera</taxon>
        <taxon>Paraneoptera</taxon>
        <taxon>Hemiptera</taxon>
        <taxon>Auchenorrhyncha</taxon>
        <taxon>Cercopoidea</taxon>
        <taxon>Clastopteridae</taxon>
        <taxon>Clastoptera</taxon>
    </lineage>
</organism>
<dbReference type="AlphaFoldDB" id="A0A1B6D089"/>
<accession>A0A1B6D089</accession>
<gene>
    <name evidence="1" type="ORF">g.8832</name>
</gene>
<feature type="non-terminal residue" evidence="1">
    <location>
        <position position="1"/>
    </location>
</feature>
<sequence length="219" mass="25966">SRTFQTLLCFVFAYLYNRYCNNSILEMFNRVVFTVVIILGVVNALDYTPCGVKNVKALQNFNYEKFAENNYKYLYFPDYSQYHNISSADFSQTKISQNVYLSKITLNRNDGSQNVYTFKELYLGNGRVYEIEQDKYGSDMNITFFIKFYGEKDGCLYLYHACYNLGQAYYKSYTAPENPIDFRFILYRPDCDITEEYIDYIKSKEEEENFRSSLIRVPT</sequence>